<dbReference type="PANTHER" id="PTHR46233:SF3">
    <property type="entry name" value="HYDROXYACYLGLUTATHIONE HYDROLASE GLOC"/>
    <property type="match status" value="1"/>
</dbReference>
<dbReference type="STRING" id="1286171.EAL2_c09780"/>
<dbReference type="GO" id="GO:0016787">
    <property type="term" value="F:hydrolase activity"/>
    <property type="evidence" value="ECO:0007669"/>
    <property type="project" value="UniProtKB-KW"/>
</dbReference>
<name>W8TJ96_PEPAC</name>
<proteinExistence type="predicted"/>
<evidence type="ECO:0000256" key="1">
    <source>
        <dbReference type="ARBA" id="ARBA00001947"/>
    </source>
</evidence>
<dbReference type="AlphaFoldDB" id="W8TJ96"/>
<evidence type="ECO:0000313" key="6">
    <source>
        <dbReference type="EMBL" id="AHM56277.1"/>
    </source>
</evidence>
<dbReference type="HOGENOM" id="CLU_030571_5_2_9"/>
<dbReference type="SMART" id="SM00849">
    <property type="entry name" value="Lactamase_B"/>
    <property type="match status" value="1"/>
</dbReference>
<dbReference type="EMBL" id="CP007452">
    <property type="protein sequence ID" value="AHM56277.1"/>
    <property type="molecule type" value="Genomic_DNA"/>
</dbReference>
<dbReference type="CDD" id="cd06262">
    <property type="entry name" value="metallo-hydrolase-like_MBL-fold"/>
    <property type="match status" value="1"/>
</dbReference>
<dbReference type="InterPro" id="IPR001279">
    <property type="entry name" value="Metallo-B-lactamas"/>
</dbReference>
<dbReference type="Pfam" id="PF00753">
    <property type="entry name" value="Lactamase_B"/>
    <property type="match status" value="1"/>
</dbReference>
<keyword evidence="3" id="KW-0378">Hydrolase</keyword>
<dbReference type="Gene3D" id="3.60.15.10">
    <property type="entry name" value="Ribonuclease Z/Hydroxyacylglutathione hydrolase-like"/>
    <property type="match status" value="1"/>
</dbReference>
<dbReference type="PATRIC" id="fig|1286171.3.peg.928"/>
<dbReference type="eggNOG" id="COG0491">
    <property type="taxonomic scope" value="Bacteria"/>
</dbReference>
<keyword evidence="2" id="KW-0479">Metal-binding</keyword>
<dbReference type="OrthoDB" id="9802248at2"/>
<evidence type="ECO:0000256" key="3">
    <source>
        <dbReference type="ARBA" id="ARBA00022801"/>
    </source>
</evidence>
<reference evidence="6 7" key="1">
    <citation type="journal article" date="2014" name="Genome Announc.">
        <title>Complete Genome Sequence of Amino Acid-Utilizing Eubacterium acidaminophilum al-2 (DSM 3953).</title>
        <authorList>
            <person name="Poehlein A."/>
            <person name="Andreesen J.R."/>
            <person name="Daniel R."/>
        </authorList>
    </citation>
    <scope>NUCLEOTIDE SEQUENCE [LARGE SCALE GENOMIC DNA]</scope>
    <source>
        <strain evidence="6 7">DSM 3953</strain>
    </source>
</reference>
<dbReference type="RefSeq" id="WP_025435289.1">
    <property type="nucleotide sequence ID" value="NZ_CP007452.1"/>
</dbReference>
<feature type="domain" description="Metallo-beta-lactamase" evidence="5">
    <location>
        <begin position="12"/>
        <end position="187"/>
    </location>
</feature>
<dbReference type="InterPro" id="IPR051453">
    <property type="entry name" value="MBL_Glyoxalase_II"/>
</dbReference>
<keyword evidence="7" id="KW-1185">Reference proteome</keyword>
<dbReference type="InterPro" id="IPR036866">
    <property type="entry name" value="RibonucZ/Hydroxyglut_hydro"/>
</dbReference>
<dbReference type="GO" id="GO:0046872">
    <property type="term" value="F:metal ion binding"/>
    <property type="evidence" value="ECO:0007669"/>
    <property type="project" value="UniProtKB-KW"/>
</dbReference>
<comment type="cofactor">
    <cofactor evidence="1">
        <name>Zn(2+)</name>
        <dbReference type="ChEBI" id="CHEBI:29105"/>
    </cofactor>
</comment>
<evidence type="ECO:0000313" key="7">
    <source>
        <dbReference type="Proteomes" id="UP000019591"/>
    </source>
</evidence>
<organism evidence="6 7">
    <name type="scientific">Peptoclostridium acidaminophilum DSM 3953</name>
    <dbReference type="NCBI Taxonomy" id="1286171"/>
    <lineage>
        <taxon>Bacteria</taxon>
        <taxon>Bacillati</taxon>
        <taxon>Bacillota</taxon>
        <taxon>Clostridia</taxon>
        <taxon>Peptostreptococcales</taxon>
        <taxon>Peptoclostridiaceae</taxon>
        <taxon>Peptoclostridium</taxon>
    </lineage>
</organism>
<evidence type="ECO:0000256" key="2">
    <source>
        <dbReference type="ARBA" id="ARBA00022723"/>
    </source>
</evidence>
<dbReference type="KEGG" id="eac:EAL2_c09780"/>
<dbReference type="PANTHER" id="PTHR46233">
    <property type="entry name" value="HYDROXYACYLGLUTATHIONE HYDROLASE GLOC"/>
    <property type="match status" value="1"/>
</dbReference>
<dbReference type="SUPFAM" id="SSF56281">
    <property type="entry name" value="Metallo-hydrolase/oxidoreductase"/>
    <property type="match status" value="1"/>
</dbReference>
<accession>W8TJ96</accession>
<gene>
    <name evidence="6" type="ORF">EAL2_c09780</name>
</gene>
<evidence type="ECO:0000259" key="5">
    <source>
        <dbReference type="SMART" id="SM00849"/>
    </source>
</evidence>
<protein>
    <recommendedName>
        <fullName evidence="5">Metallo-beta-lactamase domain-containing protein</fullName>
    </recommendedName>
</protein>
<evidence type="ECO:0000256" key="4">
    <source>
        <dbReference type="ARBA" id="ARBA00022833"/>
    </source>
</evidence>
<dbReference type="Proteomes" id="UP000019591">
    <property type="component" value="Chromosome"/>
</dbReference>
<keyword evidence="4" id="KW-0862">Zinc</keyword>
<sequence length="206" mass="22500">MFIEIVPAGIYAVNCYIIADDNKAGAVIDPGGSADRIMKIIDENGIDLKYIIATHGHGDHIGAVDELRARTGAKFIAHELEKEMLNDKEKNLTACMGVEHVEIEADEYVREGDIIKVGDLSLEIIHTPGHTPGGMCIRTGEYLFTGDTLFALSVGRSDLFGGDYGKLKESLKKLKGMDDHLKVLPGHGSASTLKNEKKRNSYMNEV</sequence>